<accession>A0A1B6DVW0</accession>
<evidence type="ECO:0000256" key="2">
    <source>
        <dbReference type="ARBA" id="ARBA00022490"/>
    </source>
</evidence>
<evidence type="ECO:0000259" key="3">
    <source>
        <dbReference type="SMART" id="SM00543"/>
    </source>
</evidence>
<dbReference type="GO" id="GO:0000184">
    <property type="term" value="P:nuclear-transcribed mRNA catabolic process, nonsense-mediated decay"/>
    <property type="evidence" value="ECO:0007669"/>
    <property type="project" value="InterPro"/>
</dbReference>
<proteinExistence type="predicted"/>
<evidence type="ECO:0000313" key="4">
    <source>
        <dbReference type="EMBL" id="JAS29801.1"/>
    </source>
</evidence>
<dbReference type="Gene3D" id="4.10.80.160">
    <property type="match status" value="1"/>
</dbReference>
<dbReference type="PANTHER" id="PTHR12839:SF7">
    <property type="entry name" value="REGULATOR OF NONSENSE TRANSCRIPTS 2"/>
    <property type="match status" value="1"/>
</dbReference>
<dbReference type="Gene3D" id="1.25.40.180">
    <property type="match status" value="3"/>
</dbReference>
<dbReference type="InterPro" id="IPR003890">
    <property type="entry name" value="MIF4G-like_typ-3"/>
</dbReference>
<protein>
    <recommendedName>
        <fullName evidence="3">MIF4G domain-containing protein</fullName>
    </recommendedName>
</protein>
<reference evidence="4" key="1">
    <citation type="submission" date="2015-12" db="EMBL/GenBank/DDBJ databases">
        <title>De novo transcriptome assembly of four potential Pierce s Disease insect vectors from Arizona vineyards.</title>
        <authorList>
            <person name="Tassone E.E."/>
        </authorList>
    </citation>
    <scope>NUCLEOTIDE SEQUENCE</scope>
</reference>
<dbReference type="Pfam" id="PF04050">
    <property type="entry name" value="Upf2"/>
    <property type="match status" value="1"/>
</dbReference>
<sequence length="872" mass="101594">MLSFKKDEPIINSRKFSIDLCFYSELIICGLFSQHDSLPLLGTVLVMLTSDKKFLSLNVIISFCKHCGYDFAGLVPKTTRILSDQYRIPVPRSKVLSAEKQENVKALFKNYYSSLNQHVLETLREMQIIEKQNKQILSLKGELSRDKMMKKELLHSVFQGLSAGANSLSEILDLPLPDLPETNCLEDSNSLLDAEDVWQNIWEDEESRLFYTQFPDLKEYFPNGFNKQCADTKNSQNVEANPLDKLNKSKENSDKEIELLNKNEEQENSILNSSLETYLQHLPLCVNKLMIDNAAIEFLLYYNSKLGRKRLLRTLFTVNRTRYDLLPLYGRLVSILNQAIPEIAHNLNQSLKTEVDRQIKKKDQVNIESKVRSVRFIGELVNQQVFSKYDVLQILKLLLEDFSHHHIEMACNLLDTCGRFLFRSMDSHHLTKKYLEQMMRVKSKTILDSRYVYMIESTYYLVNPPEVTPTKSSTKPSLHMFIEKIIFQDLMNFSSDTDVLKLLRSLNWDCEVTCAFTIQCLSSPHKLKYQRIDLLAELVAELMDYQEDIGFLVVDAVLEDIRFGMEVNLPIMNQRRISMIKYLGELYAYEVLENDVLFNVLYSLLTFGVSMDPEKPSSIDPPLNMFRIKLIITLLKTCCRYLIDDYSQQKLNCFFIYFQRYYWFKRSSLVLTKDLKSVAFLEETFLDAQFLMRIEFRLAKNYAEAVEAVKKLNKKLRFDILGSNEEYAMLETLTEEIEEKDNTEKEVKLFKATLLKSTKEKSDKKEFIEDDVQFLKAFDQMIINNTTACNKTKQSNVDITIPIVQKKGLADTDSNFILILKKGNKQHCKVLDIPCDSELISNLKTREEENRKEMEKVKQITLDINQRILEET</sequence>
<evidence type="ECO:0000256" key="1">
    <source>
        <dbReference type="ARBA" id="ARBA00004496"/>
    </source>
</evidence>
<dbReference type="Pfam" id="PF02854">
    <property type="entry name" value="MIF4G"/>
    <property type="match status" value="2"/>
</dbReference>
<name>A0A1B6DVW0_9HEMI</name>
<dbReference type="InterPro" id="IPR016024">
    <property type="entry name" value="ARM-type_fold"/>
</dbReference>
<comment type="subcellular location">
    <subcellularLocation>
        <location evidence="1">Cytoplasm</location>
    </subcellularLocation>
</comment>
<feature type="domain" description="MIF4G" evidence="3">
    <location>
        <begin position="276"/>
        <end position="465"/>
    </location>
</feature>
<dbReference type="GO" id="GO:0005737">
    <property type="term" value="C:cytoplasm"/>
    <property type="evidence" value="ECO:0007669"/>
    <property type="project" value="UniProtKB-SubCell"/>
</dbReference>
<dbReference type="PANTHER" id="PTHR12839">
    <property type="entry name" value="NONSENSE-MEDIATED MRNA DECAY PROTEIN 2 UP-FRAMESHIFT SUPPRESSOR 2"/>
    <property type="match status" value="1"/>
</dbReference>
<dbReference type="SMART" id="SM00543">
    <property type="entry name" value="MIF4G"/>
    <property type="match status" value="2"/>
</dbReference>
<feature type="domain" description="MIF4G" evidence="3">
    <location>
        <begin position="483"/>
        <end position="713"/>
    </location>
</feature>
<gene>
    <name evidence="4" type="ORF">g.15355</name>
</gene>
<dbReference type="InterPro" id="IPR007193">
    <property type="entry name" value="Upf2/Nmd2_C"/>
</dbReference>
<dbReference type="AlphaFoldDB" id="A0A1B6DVW0"/>
<dbReference type="GO" id="GO:0003723">
    <property type="term" value="F:RNA binding"/>
    <property type="evidence" value="ECO:0007669"/>
    <property type="project" value="InterPro"/>
</dbReference>
<dbReference type="EMBL" id="GEDC01007497">
    <property type="protein sequence ID" value="JAS29801.1"/>
    <property type="molecule type" value="Transcribed_RNA"/>
</dbReference>
<dbReference type="SUPFAM" id="SSF48371">
    <property type="entry name" value="ARM repeat"/>
    <property type="match status" value="3"/>
</dbReference>
<organism evidence="4">
    <name type="scientific">Clastoptera arizonana</name>
    <name type="common">Arizona spittle bug</name>
    <dbReference type="NCBI Taxonomy" id="38151"/>
    <lineage>
        <taxon>Eukaryota</taxon>
        <taxon>Metazoa</taxon>
        <taxon>Ecdysozoa</taxon>
        <taxon>Arthropoda</taxon>
        <taxon>Hexapoda</taxon>
        <taxon>Insecta</taxon>
        <taxon>Pterygota</taxon>
        <taxon>Neoptera</taxon>
        <taxon>Paraneoptera</taxon>
        <taxon>Hemiptera</taxon>
        <taxon>Auchenorrhyncha</taxon>
        <taxon>Cercopoidea</taxon>
        <taxon>Clastopteridae</taxon>
        <taxon>Clastoptera</taxon>
    </lineage>
</organism>
<dbReference type="InterPro" id="IPR039762">
    <property type="entry name" value="Nmd2/UPF2"/>
</dbReference>
<dbReference type="GO" id="GO:0035145">
    <property type="term" value="C:exon-exon junction complex"/>
    <property type="evidence" value="ECO:0007669"/>
    <property type="project" value="TreeGrafter"/>
</dbReference>
<keyword evidence="2" id="KW-0963">Cytoplasm</keyword>